<feature type="transmembrane region" description="Helical" evidence="1">
    <location>
        <begin position="53"/>
        <end position="79"/>
    </location>
</feature>
<sequence>MNENKKLSIFEASAALCSVLTFVFCFLPCYHEADGFSLNMLQIAFGNDKTNAHGLLIFAFILLVVGVLVSIALSVLLFLKKSNDMLTMIGGILGGILSFAGGIILMCGIFITGLDKMISELGLVQGVWGFSVGFFLVPIFALATLVLSYPCGLIVLHHKDLKDAEKQKAVSE</sequence>
<dbReference type="EMBL" id="CP031517">
    <property type="protein sequence ID" value="QOS39330.1"/>
    <property type="molecule type" value="Genomic_DNA"/>
</dbReference>
<dbReference type="AlphaFoldDB" id="A0A7M1XJI7"/>
<dbReference type="KEGG" id="trc:DYE49_02210"/>
<protein>
    <recommendedName>
        <fullName evidence="4">DUF4064 domain-containing protein</fullName>
    </recommendedName>
</protein>
<reference evidence="2 3" key="1">
    <citation type="submission" date="2018-08" db="EMBL/GenBank/DDBJ databases">
        <title>The first complete genome of Treponema rectale (CHPAT), a commensal spirochete of the bovine rectum.</title>
        <authorList>
            <person name="Staton G.J."/>
            <person name="Clegg S.R."/>
            <person name="Carter S.D."/>
            <person name="Radford A.D."/>
            <person name="Darby A."/>
            <person name="Hall N."/>
            <person name="Birtles R.J."/>
            <person name="Evans N.J."/>
        </authorList>
    </citation>
    <scope>NUCLEOTIDE SEQUENCE [LARGE SCALE GENOMIC DNA]</scope>
    <source>
        <strain evidence="2 3">CHPA</strain>
    </source>
</reference>
<keyword evidence="1" id="KW-1133">Transmembrane helix</keyword>
<keyword evidence="1" id="KW-0472">Membrane</keyword>
<dbReference type="Proteomes" id="UP000593591">
    <property type="component" value="Chromosome"/>
</dbReference>
<feature type="transmembrane region" description="Helical" evidence="1">
    <location>
        <begin position="91"/>
        <end position="114"/>
    </location>
</feature>
<proteinExistence type="predicted"/>
<name>A0A7M1XJI7_9SPIR</name>
<feature type="transmembrane region" description="Helical" evidence="1">
    <location>
        <begin position="12"/>
        <end position="33"/>
    </location>
</feature>
<evidence type="ECO:0000313" key="3">
    <source>
        <dbReference type="Proteomes" id="UP000593591"/>
    </source>
</evidence>
<evidence type="ECO:0000256" key="1">
    <source>
        <dbReference type="SAM" id="Phobius"/>
    </source>
</evidence>
<accession>A0A7M1XJI7</accession>
<feature type="transmembrane region" description="Helical" evidence="1">
    <location>
        <begin position="134"/>
        <end position="156"/>
    </location>
</feature>
<evidence type="ECO:0000313" key="2">
    <source>
        <dbReference type="EMBL" id="QOS39330.1"/>
    </source>
</evidence>
<organism evidence="2 3">
    <name type="scientific">Treponema rectale</name>
    <dbReference type="NCBI Taxonomy" id="744512"/>
    <lineage>
        <taxon>Bacteria</taxon>
        <taxon>Pseudomonadati</taxon>
        <taxon>Spirochaetota</taxon>
        <taxon>Spirochaetia</taxon>
        <taxon>Spirochaetales</taxon>
        <taxon>Treponemataceae</taxon>
        <taxon>Treponema</taxon>
    </lineage>
</organism>
<gene>
    <name evidence="2" type="ORF">DYE49_02210</name>
</gene>
<keyword evidence="1" id="KW-0812">Transmembrane</keyword>
<evidence type="ECO:0008006" key="4">
    <source>
        <dbReference type="Google" id="ProtNLM"/>
    </source>
</evidence>